<feature type="compositionally biased region" description="Polar residues" evidence="1">
    <location>
        <begin position="352"/>
        <end position="362"/>
    </location>
</feature>
<sequence>MDQHDRIKLVLDGSGTYRKYSGPDIIEAARMVQEDHYISVYKVTKEKGIPWSSLKRYVTENPDVISAMGLKQLGRPFSMELETEQKVFNCVISMQELRFGLTVEQVKVIAFDVDEASGRGHFFNTQKRRASKKCWRNFKERYGLTLRIPANLFVYKASMGNSVMIDDYFDKLSETTKKLKIQDNLKDHIWNVDETGLMYAVKPNKFFLDSTDGSYKPKLLLMDSHGAHIMPQVSELAKENSVYILTFQSHTTHILQPLDVGVYKALKYPRQKELYDCMIEHPTDKPNKQDFHSIFKVPFIKTMSKKNIMNAFRTCGIVPSARTVIPKQKLVPSLLTERPVPQEVVPSDANPRPTTAETNPGIQTPPYPVDNIMKPPTAGPRKELTHGRVRPNPKAKFITENSPTVHQTVNKQRPQKQQKVEVRHAAPGPSGVQHRGKATKNKTNVCVYSARPTVDDDDWTCGICNERFSKDKS</sequence>
<dbReference type="EMBL" id="JARBHB010000003">
    <property type="protein sequence ID" value="KAJ8891109.1"/>
    <property type="molecule type" value="Genomic_DNA"/>
</dbReference>
<organism evidence="3 4">
    <name type="scientific">Dryococelus australis</name>
    <dbReference type="NCBI Taxonomy" id="614101"/>
    <lineage>
        <taxon>Eukaryota</taxon>
        <taxon>Metazoa</taxon>
        <taxon>Ecdysozoa</taxon>
        <taxon>Arthropoda</taxon>
        <taxon>Hexapoda</taxon>
        <taxon>Insecta</taxon>
        <taxon>Pterygota</taxon>
        <taxon>Neoptera</taxon>
        <taxon>Polyneoptera</taxon>
        <taxon>Phasmatodea</taxon>
        <taxon>Verophasmatodea</taxon>
        <taxon>Anareolatae</taxon>
        <taxon>Phasmatidae</taxon>
        <taxon>Eurycanthinae</taxon>
        <taxon>Dryococelus</taxon>
    </lineage>
</organism>
<accession>A0ABQ9I373</accession>
<evidence type="ECO:0000313" key="4">
    <source>
        <dbReference type="Proteomes" id="UP001159363"/>
    </source>
</evidence>
<comment type="caution">
    <text evidence="3">The sequence shown here is derived from an EMBL/GenBank/DDBJ whole genome shotgun (WGS) entry which is preliminary data.</text>
</comment>
<protein>
    <recommendedName>
        <fullName evidence="2">DDE-1 domain-containing protein</fullName>
    </recommendedName>
</protein>
<dbReference type="Pfam" id="PF03184">
    <property type="entry name" value="DDE_1"/>
    <property type="match status" value="1"/>
</dbReference>
<gene>
    <name evidence="3" type="ORF">PR048_010619</name>
</gene>
<feature type="compositionally biased region" description="Polar residues" evidence="1">
    <location>
        <begin position="399"/>
        <end position="417"/>
    </location>
</feature>
<proteinExistence type="predicted"/>
<keyword evidence="4" id="KW-1185">Reference proteome</keyword>
<feature type="region of interest" description="Disordered" evidence="1">
    <location>
        <begin position="342"/>
        <end position="438"/>
    </location>
</feature>
<evidence type="ECO:0000313" key="3">
    <source>
        <dbReference type="EMBL" id="KAJ8891109.1"/>
    </source>
</evidence>
<reference evidence="3 4" key="1">
    <citation type="submission" date="2023-02" db="EMBL/GenBank/DDBJ databases">
        <title>LHISI_Scaffold_Assembly.</title>
        <authorList>
            <person name="Stuart O.P."/>
            <person name="Cleave R."/>
            <person name="Magrath M.J.L."/>
            <person name="Mikheyev A.S."/>
        </authorList>
    </citation>
    <scope>NUCLEOTIDE SEQUENCE [LARGE SCALE GENOMIC DNA]</scope>
    <source>
        <strain evidence="3">Daus_M_001</strain>
        <tissue evidence="3">Leg muscle</tissue>
    </source>
</reference>
<dbReference type="InterPro" id="IPR004875">
    <property type="entry name" value="DDE_SF_endonuclease_dom"/>
</dbReference>
<dbReference type="Proteomes" id="UP001159363">
    <property type="component" value="Chromosome 3"/>
</dbReference>
<evidence type="ECO:0000259" key="2">
    <source>
        <dbReference type="Pfam" id="PF03184"/>
    </source>
</evidence>
<evidence type="ECO:0000256" key="1">
    <source>
        <dbReference type="SAM" id="MobiDB-lite"/>
    </source>
</evidence>
<feature type="domain" description="DDE-1" evidence="2">
    <location>
        <begin position="216"/>
        <end position="312"/>
    </location>
</feature>
<name>A0ABQ9I373_9NEOP</name>